<dbReference type="Pfam" id="PF13579">
    <property type="entry name" value="Glyco_trans_4_4"/>
    <property type="match status" value="1"/>
</dbReference>
<organism evidence="5 6">
    <name type="scientific">Jatrophihabitans telluris</name>
    <dbReference type="NCBI Taxonomy" id="2038343"/>
    <lineage>
        <taxon>Bacteria</taxon>
        <taxon>Bacillati</taxon>
        <taxon>Actinomycetota</taxon>
        <taxon>Actinomycetes</taxon>
        <taxon>Jatrophihabitantales</taxon>
        <taxon>Jatrophihabitantaceae</taxon>
        <taxon>Jatrophihabitans</taxon>
    </lineage>
</organism>
<evidence type="ECO:0000259" key="4">
    <source>
        <dbReference type="Pfam" id="PF13579"/>
    </source>
</evidence>
<evidence type="ECO:0000313" key="5">
    <source>
        <dbReference type="EMBL" id="UQX89916.1"/>
    </source>
</evidence>
<dbReference type="CDD" id="cd03801">
    <property type="entry name" value="GT4_PimA-like"/>
    <property type="match status" value="1"/>
</dbReference>
<dbReference type="SUPFAM" id="SSF53756">
    <property type="entry name" value="UDP-Glycosyltransferase/glycogen phosphorylase"/>
    <property type="match status" value="1"/>
</dbReference>
<sequence>MRVLIVSWEYPPVVVGGLGRHVAALAPALAARGHEVIVLTRGSAPRTQDETIDGVRVIRAAADGLAIDFATESVLAWAQAFEHSLSRAGLALLATGWRPELVHAHDWLVAQTASTLSAVAGARLISTLHATEFGRQQGWLGQPLQLAIHSLEAWLYARSDAVVLCSRFARDQALQIFGPHDRVRVIGNGIHADWWARQDADGPAPAAGRRPLIAFAGRLVHEKGLQELIKALPALARTYPDIGLAVAGTGPQLAAQQDRARRYGVSERVEWLGHVDDVRLRDLFHAVDAVVVPSLYEPFGLVCLEAQAAGAPVAVAAVGGLAELVQDGVSGRVFRPESPDAIAEAVSRLLGEAAVSARMAGRAREAARADYSWSEVAARTETLYRETLVSGQG</sequence>
<feature type="domain" description="Glycosyl transferase family 1" evidence="3">
    <location>
        <begin position="206"/>
        <end position="365"/>
    </location>
</feature>
<reference evidence="5" key="1">
    <citation type="journal article" date="2018" name="Int. J. Syst. Evol. Microbiol.">
        <title>Jatrophihabitans telluris sp. nov., isolated from sediment soil of lava forest wetlands and the emended description of the genus Jatrophihabitans.</title>
        <authorList>
            <person name="Lee K.C."/>
            <person name="Suh M.K."/>
            <person name="Eom M.K."/>
            <person name="Kim K.K."/>
            <person name="Kim J.S."/>
            <person name="Kim D.S."/>
            <person name="Ko S.H."/>
            <person name="Shin Y.K."/>
            <person name="Lee J.S."/>
        </authorList>
    </citation>
    <scope>NUCLEOTIDE SEQUENCE</scope>
    <source>
        <strain evidence="5">N237</strain>
    </source>
</reference>
<dbReference type="PANTHER" id="PTHR12526:SF638">
    <property type="entry name" value="SPORE COAT PROTEIN SA"/>
    <property type="match status" value="1"/>
</dbReference>
<keyword evidence="6" id="KW-1185">Reference proteome</keyword>
<protein>
    <submittedName>
        <fullName evidence="5">Glycosyltransferase family 4 protein</fullName>
    </submittedName>
</protein>
<dbReference type="InterPro" id="IPR001296">
    <property type="entry name" value="Glyco_trans_1"/>
</dbReference>
<dbReference type="Pfam" id="PF00534">
    <property type="entry name" value="Glycos_transf_1"/>
    <property type="match status" value="1"/>
</dbReference>
<dbReference type="RefSeq" id="WP_249773811.1">
    <property type="nucleotide sequence ID" value="NZ_CP097332.1"/>
</dbReference>
<dbReference type="InterPro" id="IPR028098">
    <property type="entry name" value="Glyco_trans_4-like_N"/>
</dbReference>
<dbReference type="PANTHER" id="PTHR12526">
    <property type="entry name" value="GLYCOSYLTRANSFERASE"/>
    <property type="match status" value="1"/>
</dbReference>
<proteinExistence type="predicted"/>
<evidence type="ECO:0000313" key="6">
    <source>
        <dbReference type="Proteomes" id="UP001056336"/>
    </source>
</evidence>
<feature type="domain" description="Glycosyltransferase subfamily 4-like N-terminal" evidence="4">
    <location>
        <begin position="16"/>
        <end position="189"/>
    </location>
</feature>
<dbReference type="EMBL" id="CP097332">
    <property type="protein sequence ID" value="UQX89916.1"/>
    <property type="molecule type" value="Genomic_DNA"/>
</dbReference>
<name>A0ABY4R488_9ACTN</name>
<evidence type="ECO:0000256" key="1">
    <source>
        <dbReference type="ARBA" id="ARBA00022676"/>
    </source>
</evidence>
<gene>
    <name evidence="5" type="ORF">M6D93_07895</name>
</gene>
<keyword evidence="2" id="KW-0808">Transferase</keyword>
<dbReference type="Proteomes" id="UP001056336">
    <property type="component" value="Chromosome"/>
</dbReference>
<reference evidence="5" key="2">
    <citation type="submission" date="2022-05" db="EMBL/GenBank/DDBJ databases">
        <authorList>
            <person name="Kim J.-S."/>
            <person name="Lee K."/>
            <person name="Suh M."/>
            <person name="Eom M."/>
            <person name="Kim J.-S."/>
            <person name="Kim D.-S."/>
            <person name="Ko S.-H."/>
            <person name="Shin Y."/>
            <person name="Lee J.-S."/>
        </authorList>
    </citation>
    <scope>NUCLEOTIDE SEQUENCE</scope>
    <source>
        <strain evidence="5">N237</strain>
    </source>
</reference>
<keyword evidence="1" id="KW-0328">Glycosyltransferase</keyword>
<accession>A0ABY4R488</accession>
<evidence type="ECO:0000256" key="2">
    <source>
        <dbReference type="ARBA" id="ARBA00022679"/>
    </source>
</evidence>
<evidence type="ECO:0000259" key="3">
    <source>
        <dbReference type="Pfam" id="PF00534"/>
    </source>
</evidence>
<dbReference type="Gene3D" id="3.40.50.2000">
    <property type="entry name" value="Glycogen Phosphorylase B"/>
    <property type="match status" value="2"/>
</dbReference>